<dbReference type="SUPFAM" id="SSF53335">
    <property type="entry name" value="S-adenosyl-L-methionine-dependent methyltransferases"/>
    <property type="match status" value="1"/>
</dbReference>
<sequence>MRSKAKTRRMAMKTEKQKTAAAQNQATARQAAGSGITLRPGQNIRVTIRRLGINGEGVGYYKRQVVFIDGTLPGEVVAAEIVDIETNYAVGKLKKIMQPSPQRVEPACPVYRSCGGCQLQHLSYPGQLEAKMEMVREAFRRYTGLKEVPLRPIAGMDHPWAYRNKAQLQAGYMNGKMVAGLYAPGTHHIVELTDCPIQHPKTNEIIQGTRNVLEELNIPAYDERKKTGVVRTIVARIGFETEDCQLTLVTATEKIPREAELVQRLRARLPDVKSIMQNVNPRKTSLIFGDKTRVLWGASHIDEQLGEVKFSLSPRAFFQLNPEQTVKLYNYVKEAAALTGRELVVDAYCGVGTIGLWLAPEAKEVRGIEIIPEAVEDAKRNARRSRINNARFYAGKAEVILPQWVKQGIKPDVVVVDPPRSGCGRPLLEALVKVKPKRIVYVSCNPATLAKDCDALLKGGFTIEWIQPVDMFPHTAHVECVVSTYRVDK</sequence>
<dbReference type="GO" id="GO:0070041">
    <property type="term" value="F:rRNA (uridine-C5-)-methyltransferase activity"/>
    <property type="evidence" value="ECO:0007669"/>
    <property type="project" value="UniProtKB-ARBA"/>
</dbReference>
<keyword evidence="1" id="KW-0479">Metal-binding</keyword>
<dbReference type="PANTHER" id="PTHR11061">
    <property type="entry name" value="RNA M5U METHYLTRANSFERASE"/>
    <property type="match status" value="1"/>
</dbReference>
<dbReference type="InterPro" id="IPR002792">
    <property type="entry name" value="TRAM_dom"/>
</dbReference>
<feature type="region of interest" description="Disordered" evidence="8">
    <location>
        <begin position="1"/>
        <end position="34"/>
    </location>
</feature>
<feature type="binding site" evidence="6">
    <location>
        <position position="417"/>
    </location>
    <ligand>
        <name>S-adenosyl-L-methionine</name>
        <dbReference type="ChEBI" id="CHEBI:59789"/>
    </ligand>
</feature>
<feature type="binding site" evidence="6">
    <location>
        <position position="348"/>
    </location>
    <ligand>
        <name>S-adenosyl-L-methionine</name>
        <dbReference type="ChEBI" id="CHEBI:59789"/>
    </ligand>
</feature>
<comment type="caution">
    <text evidence="10">The sequence shown here is derived from an EMBL/GenBank/DDBJ whole genome shotgun (WGS) entry which is preliminary data.</text>
</comment>
<keyword evidence="3 6" id="KW-0808">Transferase</keyword>
<feature type="compositionally biased region" description="Basic residues" evidence="8">
    <location>
        <begin position="1"/>
        <end position="11"/>
    </location>
</feature>
<dbReference type="GO" id="GO:0051539">
    <property type="term" value="F:4 iron, 4 sulfur cluster binding"/>
    <property type="evidence" value="ECO:0007669"/>
    <property type="project" value="UniProtKB-KW"/>
</dbReference>
<dbReference type="CDD" id="cd02440">
    <property type="entry name" value="AdoMet_MTases"/>
    <property type="match status" value="1"/>
</dbReference>
<dbReference type="InterPro" id="IPR030390">
    <property type="entry name" value="MeTrfase_TrmA_AS"/>
</dbReference>
<protein>
    <submittedName>
        <fullName evidence="10">23S rRNA (Uracil-5-)-methyltransferase RumA</fullName>
    </submittedName>
</protein>
<evidence type="ECO:0000313" key="10">
    <source>
        <dbReference type="EMBL" id="OUM85530.1"/>
    </source>
</evidence>
<dbReference type="Proteomes" id="UP000196475">
    <property type="component" value="Unassembled WGS sequence"/>
</dbReference>
<accession>A0A1Y3PDY8</accession>
<evidence type="ECO:0000259" key="9">
    <source>
        <dbReference type="PROSITE" id="PS50926"/>
    </source>
</evidence>
<organism evidence="10 11">
    <name type="scientific">Bacillus thermozeamaize</name>
    <dbReference type="NCBI Taxonomy" id="230954"/>
    <lineage>
        <taxon>Bacteria</taxon>
        <taxon>Bacillati</taxon>
        <taxon>Bacillota</taxon>
        <taxon>Bacilli</taxon>
        <taxon>Bacillales</taxon>
        <taxon>Bacillaceae</taxon>
        <taxon>Bacillus</taxon>
    </lineage>
</organism>
<name>A0A1Y3PDY8_9BACI</name>
<dbReference type="EMBL" id="LZRT01000101">
    <property type="protein sequence ID" value="OUM85530.1"/>
    <property type="molecule type" value="Genomic_DNA"/>
</dbReference>
<dbReference type="PROSITE" id="PS01231">
    <property type="entry name" value="TRMA_2"/>
    <property type="match status" value="1"/>
</dbReference>
<dbReference type="NCBIfam" id="TIGR00479">
    <property type="entry name" value="rumA"/>
    <property type="match status" value="1"/>
</dbReference>
<dbReference type="Pfam" id="PF05958">
    <property type="entry name" value="tRNA_U5-meth_tr"/>
    <property type="match status" value="1"/>
</dbReference>
<keyword evidence="2 6" id="KW-0489">Methyltransferase</keyword>
<dbReference type="InterPro" id="IPR012340">
    <property type="entry name" value="NA-bd_OB-fold"/>
</dbReference>
<dbReference type="PROSITE" id="PS51687">
    <property type="entry name" value="SAM_MT_RNA_M5U"/>
    <property type="match status" value="1"/>
</dbReference>
<evidence type="ECO:0000256" key="2">
    <source>
        <dbReference type="ARBA" id="ARBA00022603"/>
    </source>
</evidence>
<dbReference type="AlphaFoldDB" id="A0A1Y3PDY8"/>
<proteinExistence type="inferred from homology"/>
<dbReference type="Gene3D" id="2.40.50.140">
    <property type="entry name" value="Nucleic acid-binding proteins"/>
    <property type="match status" value="1"/>
</dbReference>
<evidence type="ECO:0000313" key="11">
    <source>
        <dbReference type="Proteomes" id="UP000196475"/>
    </source>
</evidence>
<evidence type="ECO:0000256" key="8">
    <source>
        <dbReference type="SAM" id="MobiDB-lite"/>
    </source>
</evidence>
<dbReference type="FunFam" id="2.40.50.140:FF:000097">
    <property type="entry name" value="23S rRNA (uracil(1939)-C(5))-methyltransferase RlmD"/>
    <property type="match status" value="1"/>
</dbReference>
<dbReference type="PROSITE" id="PS50926">
    <property type="entry name" value="TRAM"/>
    <property type="match status" value="1"/>
</dbReference>
<feature type="active site" description="Nucleophile" evidence="6">
    <location>
        <position position="444"/>
    </location>
</feature>
<dbReference type="SUPFAM" id="SSF50249">
    <property type="entry name" value="Nucleic acid-binding proteins"/>
    <property type="match status" value="1"/>
</dbReference>
<reference evidence="11" key="1">
    <citation type="submission" date="2016-06" db="EMBL/GenBank/DDBJ databases">
        <authorList>
            <person name="Nascimento L."/>
            <person name="Pereira R.V."/>
            <person name="Martins L.F."/>
            <person name="Quaggio R.B."/>
            <person name="Silva A.M."/>
            <person name="Setubal J.C."/>
        </authorList>
    </citation>
    <scope>NUCLEOTIDE SEQUENCE [LARGE SCALE GENOMIC DNA]</scope>
</reference>
<feature type="binding site" evidence="6">
    <location>
        <position position="319"/>
    </location>
    <ligand>
        <name>S-adenosyl-L-methionine</name>
        <dbReference type="ChEBI" id="CHEBI:59789"/>
    </ligand>
</feature>
<dbReference type="GO" id="GO:0070475">
    <property type="term" value="P:rRNA base methylation"/>
    <property type="evidence" value="ECO:0007669"/>
    <property type="project" value="TreeGrafter"/>
</dbReference>
<dbReference type="FunFam" id="2.40.50.1070:FF:000003">
    <property type="entry name" value="23S rRNA (Uracil-5-)-methyltransferase RumA"/>
    <property type="match status" value="1"/>
</dbReference>
<evidence type="ECO:0000256" key="1">
    <source>
        <dbReference type="ARBA" id="ARBA00022485"/>
    </source>
</evidence>
<dbReference type="PROSITE" id="PS01230">
    <property type="entry name" value="TRMA_1"/>
    <property type="match status" value="1"/>
</dbReference>
<keyword evidence="4 6" id="KW-0949">S-adenosyl-L-methionine</keyword>
<evidence type="ECO:0000256" key="5">
    <source>
        <dbReference type="ARBA" id="ARBA00023014"/>
    </source>
</evidence>
<feature type="binding site" evidence="6">
    <location>
        <position position="369"/>
    </location>
    <ligand>
        <name>S-adenosyl-L-methionine</name>
        <dbReference type="ChEBI" id="CHEBI:59789"/>
    </ligand>
</feature>
<dbReference type="InterPro" id="IPR029063">
    <property type="entry name" value="SAM-dependent_MTases_sf"/>
</dbReference>
<keyword evidence="5" id="KW-0411">Iron-sulfur</keyword>
<dbReference type="PANTHER" id="PTHR11061:SF45">
    <property type="match status" value="1"/>
</dbReference>
<evidence type="ECO:0000256" key="7">
    <source>
        <dbReference type="PROSITE-ProRule" id="PRU10015"/>
    </source>
</evidence>
<evidence type="ECO:0000256" key="6">
    <source>
        <dbReference type="PROSITE-ProRule" id="PRU01024"/>
    </source>
</evidence>
<gene>
    <name evidence="10" type="ORF">BAA01_10590</name>
</gene>
<dbReference type="InterPro" id="IPR010280">
    <property type="entry name" value="U5_MeTrfase_fam"/>
</dbReference>
<dbReference type="InterPro" id="IPR030391">
    <property type="entry name" value="MeTrfase_TrmA_CS"/>
</dbReference>
<keyword evidence="1" id="KW-0004">4Fe-4S</keyword>
<comment type="similarity">
    <text evidence="6">Belongs to the class I-like SAM-binding methyltransferase superfamily. RNA M5U methyltransferase family.</text>
</comment>
<feature type="active site" evidence="7">
    <location>
        <position position="444"/>
    </location>
</feature>
<evidence type="ECO:0000256" key="3">
    <source>
        <dbReference type="ARBA" id="ARBA00022679"/>
    </source>
</evidence>
<dbReference type="Pfam" id="PF01938">
    <property type="entry name" value="TRAM"/>
    <property type="match status" value="1"/>
</dbReference>
<dbReference type="Gene3D" id="2.40.50.1070">
    <property type="match status" value="1"/>
</dbReference>
<dbReference type="FunFam" id="3.40.50.150:FF:000009">
    <property type="entry name" value="23S rRNA (Uracil(1939)-C(5))-methyltransferase RlmD"/>
    <property type="match status" value="1"/>
</dbReference>
<feature type="domain" description="TRAM" evidence="9">
    <location>
        <begin position="37"/>
        <end position="95"/>
    </location>
</feature>
<dbReference type="Gene3D" id="3.40.50.150">
    <property type="entry name" value="Vaccinia Virus protein VP39"/>
    <property type="match status" value="1"/>
</dbReference>
<evidence type="ECO:0000256" key="4">
    <source>
        <dbReference type="ARBA" id="ARBA00022691"/>
    </source>
</evidence>
<feature type="compositionally biased region" description="Low complexity" evidence="8">
    <location>
        <begin position="19"/>
        <end position="32"/>
    </location>
</feature>
<keyword evidence="1" id="KW-0408">Iron</keyword>